<dbReference type="EMBL" id="SEHH01000045">
    <property type="protein sequence ID" value="TBX45840.1"/>
    <property type="molecule type" value="Genomic_DNA"/>
</dbReference>
<proteinExistence type="predicted"/>
<dbReference type="AlphaFoldDB" id="A0A4Q9Y224"/>
<dbReference type="InterPro" id="IPR010719">
    <property type="entry name" value="MnmM_MeTrfase"/>
</dbReference>
<name>A0A4Q9Y224_9LACO</name>
<dbReference type="SUPFAM" id="SSF53335">
    <property type="entry name" value="S-adenosyl-L-methionine-dependent methyltransferases"/>
    <property type="match status" value="1"/>
</dbReference>
<reference evidence="1 2" key="1">
    <citation type="submission" date="2019-01" db="EMBL/GenBank/DDBJ databases">
        <title>Draft genome sequence of Lactobacillus paraplantarum OSY-TC318, a Producer of the novel lantibiotic Paraplantaracin TC318.</title>
        <authorList>
            <person name="Hussein W.E."/>
            <person name="Huang E."/>
            <person name="Yousef A.E."/>
        </authorList>
    </citation>
    <scope>NUCLEOTIDE SEQUENCE [LARGE SCALE GENOMIC DNA]</scope>
    <source>
        <strain evidence="1 2">OSY-TC318</strain>
    </source>
</reference>
<comment type="caution">
    <text evidence="1">The sequence shown here is derived from an EMBL/GenBank/DDBJ whole genome shotgun (WGS) entry which is preliminary data.</text>
</comment>
<protein>
    <submittedName>
        <fullName evidence="1">SAM-dependent methyltransferase</fullName>
    </submittedName>
</protein>
<dbReference type="GO" id="GO:0008168">
    <property type="term" value="F:methyltransferase activity"/>
    <property type="evidence" value="ECO:0007669"/>
    <property type="project" value="UniProtKB-KW"/>
</dbReference>
<dbReference type="Pfam" id="PF06962">
    <property type="entry name" value="rRNA_methylase"/>
    <property type="match status" value="1"/>
</dbReference>
<dbReference type="PANTHER" id="PTHR35276:SF1">
    <property type="entry name" value="TRNA (MNM(5)S(2)U34)-METHYLTRANSFERASE, CHLOROPLASTIC"/>
    <property type="match status" value="1"/>
</dbReference>
<dbReference type="Proteomes" id="UP000292648">
    <property type="component" value="Unassembled WGS sequence"/>
</dbReference>
<gene>
    <name evidence="1" type="ORF">EUZ87_05625</name>
</gene>
<dbReference type="Gene3D" id="3.40.50.150">
    <property type="entry name" value="Vaccinia Virus protein VP39"/>
    <property type="match status" value="1"/>
</dbReference>
<accession>A0A4Q9Y224</accession>
<organism evidence="1 2">
    <name type="scientific">Lactiplantibacillus paraplantarum</name>
    <dbReference type="NCBI Taxonomy" id="60520"/>
    <lineage>
        <taxon>Bacteria</taxon>
        <taxon>Bacillati</taxon>
        <taxon>Bacillota</taxon>
        <taxon>Bacilli</taxon>
        <taxon>Lactobacillales</taxon>
        <taxon>Lactobacillaceae</taxon>
        <taxon>Lactiplantibacillus</taxon>
    </lineage>
</organism>
<keyword evidence="1" id="KW-0808">Transferase</keyword>
<keyword evidence="1" id="KW-0489">Methyltransferase</keyword>
<dbReference type="PANTHER" id="PTHR35276">
    <property type="entry name" value="S-ADENOSYL-L-METHIONINE-DEPENDENT METHYLTRANSFERASES SUPERFAMILY PROTEIN"/>
    <property type="match status" value="1"/>
</dbReference>
<dbReference type="GO" id="GO:0032259">
    <property type="term" value="P:methylation"/>
    <property type="evidence" value="ECO:0007669"/>
    <property type="project" value="UniProtKB-KW"/>
</dbReference>
<dbReference type="InterPro" id="IPR029063">
    <property type="entry name" value="SAM-dependent_MTases_sf"/>
</dbReference>
<evidence type="ECO:0000313" key="1">
    <source>
        <dbReference type="EMBL" id="TBX45840.1"/>
    </source>
</evidence>
<sequence>MHVFNKGVTLIQLSSALAYSHALMNQVVNPGDHVIDATVGNGHDTVYLAKLVGTTGHVDGFDIQPAAIKATTSALDKAALSHQVTLWQMGHEHLANKIATDQPIKCAVFNLGYLPGGDKQIITKPTTTLTAVKAIQERLVTNGLIILLVYAGHPGGATEAQAVLDYATNLDQHQFQVLQYQFINQVHVPPYLLAIQKR</sequence>
<evidence type="ECO:0000313" key="2">
    <source>
        <dbReference type="Proteomes" id="UP000292648"/>
    </source>
</evidence>